<dbReference type="KEGG" id="acad:UA74_22820"/>
<feature type="region of interest" description="Disordered" evidence="1">
    <location>
        <begin position="1"/>
        <end position="21"/>
    </location>
</feature>
<evidence type="ECO:0000313" key="3">
    <source>
        <dbReference type="Proteomes" id="UP000185511"/>
    </source>
</evidence>
<proteinExistence type="predicted"/>
<dbReference type="EMBL" id="CP016076">
    <property type="protein sequence ID" value="APU16582.1"/>
    <property type="molecule type" value="Genomic_DNA"/>
</dbReference>
<dbReference type="AlphaFoldDB" id="A0AAC9PTZ5"/>
<feature type="compositionally biased region" description="Basic and acidic residues" evidence="1">
    <location>
        <begin position="1"/>
        <end position="10"/>
    </location>
</feature>
<reference evidence="3" key="1">
    <citation type="submission" date="2016-06" db="EMBL/GenBank/DDBJ databases">
        <title>Complete genome sequence of Actinoalloteichus fjordicus DSM 46855 (=ADI127-17), type strain of the new species Actinoalloteichus fjordicus.</title>
        <authorList>
            <person name="Ruckert C."/>
            <person name="Nouioui I."/>
            <person name="Willmese J."/>
            <person name="van Wezel G."/>
            <person name="Klenk H.-P."/>
            <person name="Kalinowski J."/>
            <person name="Zotchev S.B."/>
        </authorList>
    </citation>
    <scope>NUCLEOTIDE SEQUENCE [LARGE SCALE GENOMIC DNA]</scope>
    <source>
        <strain evidence="3">ADI127-7</strain>
    </source>
</reference>
<dbReference type="RefSeq" id="WP_232237381.1">
    <property type="nucleotide sequence ID" value="NZ_CP016076.1"/>
</dbReference>
<dbReference type="Proteomes" id="UP000185511">
    <property type="component" value="Chromosome"/>
</dbReference>
<keyword evidence="3" id="KW-1185">Reference proteome</keyword>
<feature type="compositionally biased region" description="Low complexity" evidence="1">
    <location>
        <begin position="11"/>
        <end position="21"/>
    </location>
</feature>
<sequence length="131" mass="14600">MTEPNAKDETSANAATTSRAATSIRPLCDEETFARILTEIVADEAPRLFAVVQEYGERADARIAAWGFAFPGHAELVSTDHTCRMVLERPENALRGFRREDDHVDARIVWHDPDRVTALDENDESEESDAA</sequence>
<gene>
    <name evidence="2" type="ORF">UA74_22820</name>
</gene>
<protein>
    <submittedName>
        <fullName evidence="2">Uncharacterized protein</fullName>
    </submittedName>
</protein>
<evidence type="ECO:0000256" key="1">
    <source>
        <dbReference type="SAM" id="MobiDB-lite"/>
    </source>
</evidence>
<name>A0AAC9PTZ5_9PSEU</name>
<evidence type="ECO:0000313" key="2">
    <source>
        <dbReference type="EMBL" id="APU16582.1"/>
    </source>
</evidence>
<accession>A0AAC9PTZ5</accession>
<organism evidence="2 3">
    <name type="scientific">Actinoalloteichus fjordicus</name>
    <dbReference type="NCBI Taxonomy" id="1612552"/>
    <lineage>
        <taxon>Bacteria</taxon>
        <taxon>Bacillati</taxon>
        <taxon>Actinomycetota</taxon>
        <taxon>Actinomycetes</taxon>
        <taxon>Pseudonocardiales</taxon>
        <taxon>Pseudonocardiaceae</taxon>
        <taxon>Actinoalloteichus</taxon>
    </lineage>
</organism>